<keyword evidence="3" id="KW-1185">Reference proteome</keyword>
<keyword evidence="1" id="KW-0732">Signal</keyword>
<evidence type="ECO:0000256" key="1">
    <source>
        <dbReference type="SAM" id="SignalP"/>
    </source>
</evidence>
<organism evidence="2 3">
    <name type="scientific">Zopfia rhizophila CBS 207.26</name>
    <dbReference type="NCBI Taxonomy" id="1314779"/>
    <lineage>
        <taxon>Eukaryota</taxon>
        <taxon>Fungi</taxon>
        <taxon>Dikarya</taxon>
        <taxon>Ascomycota</taxon>
        <taxon>Pezizomycotina</taxon>
        <taxon>Dothideomycetes</taxon>
        <taxon>Dothideomycetes incertae sedis</taxon>
        <taxon>Zopfiaceae</taxon>
        <taxon>Zopfia</taxon>
    </lineage>
</organism>
<dbReference type="Proteomes" id="UP000800200">
    <property type="component" value="Unassembled WGS sequence"/>
</dbReference>
<feature type="chain" id="PRO_5025492503" description="Celp0028 effector like protein" evidence="1">
    <location>
        <begin position="19"/>
        <end position="246"/>
    </location>
</feature>
<gene>
    <name evidence="2" type="ORF">K469DRAFT_656669</name>
</gene>
<evidence type="ECO:0000313" key="2">
    <source>
        <dbReference type="EMBL" id="KAF2190388.1"/>
    </source>
</evidence>
<feature type="signal peptide" evidence="1">
    <location>
        <begin position="1"/>
        <end position="18"/>
    </location>
</feature>
<sequence length="246" mass="26171">MLAPTILSLLLNSGLASAAAVSRGASRPRDNATPLGPDQALYFYNGTVEVRNKTDIPVYDPTAGIPAPTNGSVHYNTSSSAPLSKRGSETVILPNADLDFLGWDVPMSRVVYASTADVTVTSTEGYSISDSITVSQNADLTLVKDFLSVSMGISYSQSWQSSYSTATTFTVPKGKYGVVVSNAWTHRKSGNVWKGTIGSDGSLDYYQADSFTSKSYEDLAWVDGVITVCVGDTYPLPRCLGEGTMT</sequence>
<dbReference type="EMBL" id="ML994618">
    <property type="protein sequence ID" value="KAF2190388.1"/>
    <property type="molecule type" value="Genomic_DNA"/>
</dbReference>
<evidence type="ECO:0000313" key="3">
    <source>
        <dbReference type="Proteomes" id="UP000800200"/>
    </source>
</evidence>
<protein>
    <recommendedName>
        <fullName evidence="4">Celp0028 effector like protein</fullName>
    </recommendedName>
</protein>
<dbReference type="OrthoDB" id="4831122at2759"/>
<evidence type="ECO:0008006" key="4">
    <source>
        <dbReference type="Google" id="ProtNLM"/>
    </source>
</evidence>
<accession>A0A6A6EI76</accession>
<reference evidence="2" key="1">
    <citation type="journal article" date="2020" name="Stud. Mycol.">
        <title>101 Dothideomycetes genomes: a test case for predicting lifestyles and emergence of pathogens.</title>
        <authorList>
            <person name="Haridas S."/>
            <person name="Albert R."/>
            <person name="Binder M."/>
            <person name="Bloem J."/>
            <person name="Labutti K."/>
            <person name="Salamov A."/>
            <person name="Andreopoulos B."/>
            <person name="Baker S."/>
            <person name="Barry K."/>
            <person name="Bills G."/>
            <person name="Bluhm B."/>
            <person name="Cannon C."/>
            <person name="Castanera R."/>
            <person name="Culley D."/>
            <person name="Daum C."/>
            <person name="Ezra D."/>
            <person name="Gonzalez J."/>
            <person name="Henrissat B."/>
            <person name="Kuo A."/>
            <person name="Liang C."/>
            <person name="Lipzen A."/>
            <person name="Lutzoni F."/>
            <person name="Magnuson J."/>
            <person name="Mondo S."/>
            <person name="Nolan M."/>
            <person name="Ohm R."/>
            <person name="Pangilinan J."/>
            <person name="Park H.-J."/>
            <person name="Ramirez L."/>
            <person name="Alfaro M."/>
            <person name="Sun H."/>
            <person name="Tritt A."/>
            <person name="Yoshinaga Y."/>
            <person name="Zwiers L.-H."/>
            <person name="Turgeon B."/>
            <person name="Goodwin S."/>
            <person name="Spatafora J."/>
            <person name="Crous P."/>
            <person name="Grigoriev I."/>
        </authorList>
    </citation>
    <scope>NUCLEOTIDE SEQUENCE</scope>
    <source>
        <strain evidence="2">CBS 207.26</strain>
    </source>
</reference>
<proteinExistence type="predicted"/>
<name>A0A6A6EI76_9PEZI</name>
<dbReference type="AlphaFoldDB" id="A0A6A6EI76"/>